<keyword evidence="3" id="KW-0347">Helicase</keyword>
<comment type="caution">
    <text evidence="7">The sequence shown here is derived from an EMBL/GenBank/DDBJ whole genome shotgun (WGS) entry which is preliminary data.</text>
</comment>
<proteinExistence type="predicted"/>
<evidence type="ECO:0000256" key="4">
    <source>
        <dbReference type="ARBA" id="ARBA00022840"/>
    </source>
</evidence>
<evidence type="ECO:0000256" key="3">
    <source>
        <dbReference type="ARBA" id="ARBA00022806"/>
    </source>
</evidence>
<sequence>MEVLEMLYATRLSADGPLAKTFEAHAVDVLRAALSLFVEHSSHPSPLGEAWMRFFRIPPERWPVLRLNLIAGALLKDIGKASVSHQEAVLHGRASATPLRHEQISALILSRPAFRDWLAMNPLLRPDCLISAIAAHRLKPLNLSRTGRCDAQETAHGVREPGCLVVGRPETLRNFFDYVSNYLDLPKAPTVPTLWTWDHRRGTDLNQAVAALEKTILKTPTECEPILSALTMALIAADTVAACLPRDQLEVESWLAETFHHAPAHVARPDRSRWHAAGCAVREAPRSPMAPGTPGPVVRSSAATGRATRALLLESNRAQRTQEIARWVQDRLGGRSARRVWFLEPIVMNDVQGGADLLLETSPLGADAACSGSQAADRLLGLFANPADHPSERHEAYQARLFALRLWGRHAITTSLDQVLGLLERDYRSACLLPLLVDSILVVGVEGLDQRRFLSLTRFLDTFDLPLLAVASHLSTERVERLVAAGLAVVPRASRARRADWRQTRRPRYRIAAVADAGAAKELAERALRRRARVLWVVNDVERCQALAEQLQAHDPVCYHSRFRGADRERRAAEMIRWCASDRGPLLLLASPLCEISLDLDVDVLISEETRLDALIRRMAHCRRTGGATSSLGEVFVYPIADPRIVASCRQLLDTAGRTRVLSRADLEVQLAREAWELTSAHPAAPPHRFQWQRQRDACAWKRTGLASGGEEDSVLSVLDQDVTRWRPGREDLLVPVPRALTRPDDRLPSHLRLAPASHYCARLGFRRSPPEAVARQIVSGGSVTAESRVTSLR</sequence>
<dbReference type="AlphaFoldDB" id="A0A9X0WL55"/>
<dbReference type="InterPro" id="IPR054712">
    <property type="entry name" value="Cas3-like_dom"/>
</dbReference>
<dbReference type="GO" id="GO:0005524">
    <property type="term" value="F:ATP binding"/>
    <property type="evidence" value="ECO:0007669"/>
    <property type="project" value="UniProtKB-KW"/>
</dbReference>
<keyword evidence="2" id="KW-0378">Hydrolase</keyword>
<reference evidence="7 8" key="1">
    <citation type="journal article" date="2020" name="Microorganisms">
        <title>Osmotic Adaptation and Compatible Solute Biosynthesis of Phototrophic Bacteria as Revealed from Genome Analyses.</title>
        <authorList>
            <person name="Imhoff J.F."/>
            <person name="Rahn T."/>
            <person name="Kunzel S."/>
            <person name="Keller A."/>
            <person name="Neulinger S.C."/>
        </authorList>
    </citation>
    <scope>NUCLEOTIDE SEQUENCE [LARGE SCALE GENOMIC DNA]</scope>
    <source>
        <strain evidence="7 8">DSM 21303</strain>
    </source>
</reference>
<dbReference type="EMBL" id="NRSD01000024">
    <property type="protein sequence ID" value="MBK1646404.1"/>
    <property type="molecule type" value="Genomic_DNA"/>
</dbReference>
<keyword evidence="8" id="KW-1185">Reference proteome</keyword>
<evidence type="ECO:0000256" key="5">
    <source>
        <dbReference type="ARBA" id="ARBA00023118"/>
    </source>
</evidence>
<keyword evidence="5" id="KW-0051">Antiviral defense</keyword>
<keyword evidence="1" id="KW-0547">Nucleotide-binding</keyword>
<evidence type="ECO:0000256" key="2">
    <source>
        <dbReference type="ARBA" id="ARBA00022801"/>
    </source>
</evidence>
<name>A0A9X0WL55_9GAMM</name>
<dbReference type="GO" id="GO:0004386">
    <property type="term" value="F:helicase activity"/>
    <property type="evidence" value="ECO:0007669"/>
    <property type="project" value="UniProtKB-KW"/>
</dbReference>
<keyword evidence="4" id="KW-0067">ATP-binding</keyword>
<gene>
    <name evidence="7" type="ORF">CKO25_17480</name>
</gene>
<organism evidence="7 8">
    <name type="scientific">Thiocapsa imhoffii</name>
    <dbReference type="NCBI Taxonomy" id="382777"/>
    <lineage>
        <taxon>Bacteria</taxon>
        <taxon>Pseudomonadati</taxon>
        <taxon>Pseudomonadota</taxon>
        <taxon>Gammaproteobacteria</taxon>
        <taxon>Chromatiales</taxon>
        <taxon>Chromatiaceae</taxon>
        <taxon>Thiocapsa</taxon>
    </lineage>
</organism>
<evidence type="ECO:0000313" key="8">
    <source>
        <dbReference type="Proteomes" id="UP001138802"/>
    </source>
</evidence>
<evidence type="ECO:0000313" key="7">
    <source>
        <dbReference type="EMBL" id="MBK1646404.1"/>
    </source>
</evidence>
<protein>
    <recommendedName>
        <fullName evidence="6">CRISPR-associated nuclease/helicase Cas3 domain-containing protein</fullName>
    </recommendedName>
</protein>
<dbReference type="Pfam" id="PF22590">
    <property type="entry name" value="Cas3-like_C_2"/>
    <property type="match status" value="1"/>
</dbReference>
<evidence type="ECO:0000259" key="6">
    <source>
        <dbReference type="Pfam" id="PF22590"/>
    </source>
</evidence>
<accession>A0A9X0WL55</accession>
<evidence type="ECO:0000256" key="1">
    <source>
        <dbReference type="ARBA" id="ARBA00022741"/>
    </source>
</evidence>
<feature type="domain" description="CRISPR-associated nuclease/helicase Cas3" evidence="6">
    <location>
        <begin position="532"/>
        <end position="625"/>
    </location>
</feature>
<dbReference type="GO" id="GO:0051607">
    <property type="term" value="P:defense response to virus"/>
    <property type="evidence" value="ECO:0007669"/>
    <property type="project" value="UniProtKB-KW"/>
</dbReference>
<dbReference type="Proteomes" id="UP001138802">
    <property type="component" value="Unassembled WGS sequence"/>
</dbReference>
<dbReference type="GO" id="GO:0016787">
    <property type="term" value="F:hydrolase activity"/>
    <property type="evidence" value="ECO:0007669"/>
    <property type="project" value="UniProtKB-KW"/>
</dbReference>